<accession>A0A3N0AQE7</accession>
<sequence>MVAPKGSIYSSTALASRQREVKDVADRQVVYITENGNGAYVFCSEEIFDRELKQAREDARYEAEMEFVLRRGKRDIEEGRFTTDVDGFVARIREKRGL</sequence>
<keyword evidence="3" id="KW-1185">Reference proteome</keyword>
<dbReference type="EMBL" id="QICA01000016">
    <property type="protein sequence ID" value="RNL37111.1"/>
    <property type="molecule type" value="Genomic_DNA"/>
</dbReference>
<dbReference type="SUPFAM" id="SSF143120">
    <property type="entry name" value="YefM-like"/>
    <property type="match status" value="1"/>
</dbReference>
<name>A0A3N0AQE7_9ACTN</name>
<evidence type="ECO:0000313" key="2">
    <source>
        <dbReference type="EMBL" id="RNL37111.1"/>
    </source>
</evidence>
<gene>
    <name evidence="2" type="ORF">DMP10_09205</name>
</gene>
<comment type="similarity">
    <text evidence="1">Belongs to the phD/YefM antitoxin family.</text>
</comment>
<organism evidence="2 3">
    <name type="scientific">Adlercreutzia equolifaciens subsp. celatus DSM 18785</name>
    <dbReference type="NCBI Taxonomy" id="1121021"/>
    <lineage>
        <taxon>Bacteria</taxon>
        <taxon>Bacillati</taxon>
        <taxon>Actinomycetota</taxon>
        <taxon>Coriobacteriia</taxon>
        <taxon>Eggerthellales</taxon>
        <taxon>Eggerthellaceae</taxon>
        <taxon>Adlercreutzia</taxon>
    </lineage>
</organism>
<dbReference type="Proteomes" id="UP000278327">
    <property type="component" value="Unassembled WGS sequence"/>
</dbReference>
<evidence type="ECO:0000256" key="1">
    <source>
        <dbReference type="ARBA" id="ARBA00009981"/>
    </source>
</evidence>
<dbReference type="GeneID" id="62677250"/>
<dbReference type="RefSeq" id="WP_022739476.1">
    <property type="nucleotide sequence ID" value="NZ_JAMTCE010000018.1"/>
</dbReference>
<protein>
    <submittedName>
        <fullName evidence="2">Uncharacterized protein</fullName>
    </submittedName>
</protein>
<reference evidence="2 3" key="1">
    <citation type="journal article" date="2019" name="Microbiol. Resour. Announc.">
        <title>Draft Genome Sequences of Type Strains of Gordonibacter faecihominis, Paraeggerthella hongkongensis, Parvibacter caecicola,Slackia equolifaciens, Slackia faecicanis, and Slackia isoflavoniconvertens.</title>
        <authorList>
            <person name="Danylec N."/>
            <person name="Stoll D.A."/>
            <person name="Dotsch A."/>
            <person name="Huch M."/>
        </authorList>
    </citation>
    <scope>NUCLEOTIDE SEQUENCE [LARGE SCALE GENOMIC DNA]</scope>
    <source>
        <strain evidence="2 3">DSM 18785</strain>
    </source>
</reference>
<evidence type="ECO:0000313" key="3">
    <source>
        <dbReference type="Proteomes" id="UP000278327"/>
    </source>
</evidence>
<proteinExistence type="inferred from homology"/>
<comment type="caution">
    <text evidence="2">The sequence shown here is derived from an EMBL/GenBank/DDBJ whole genome shotgun (WGS) entry which is preliminary data.</text>
</comment>
<dbReference type="AlphaFoldDB" id="A0A3N0AQE7"/>
<dbReference type="InterPro" id="IPR036165">
    <property type="entry name" value="YefM-like_sf"/>
</dbReference>